<name>A0A1I4TE16_9HYPH</name>
<dbReference type="InterPro" id="IPR052538">
    <property type="entry name" value="Flavonoid_dioxygenase-like"/>
</dbReference>
<proteinExistence type="predicted"/>
<dbReference type="SUPFAM" id="SSF51182">
    <property type="entry name" value="RmlC-like cupins"/>
    <property type="match status" value="1"/>
</dbReference>
<comment type="caution">
    <text evidence="2">The sequence shown here is derived from an EMBL/GenBank/DDBJ whole genome shotgun (WGS) entry which is preliminary data.</text>
</comment>
<dbReference type="InterPro" id="IPR014710">
    <property type="entry name" value="RmlC-like_jellyroll"/>
</dbReference>
<dbReference type="PANTHER" id="PTHR43346:SF1">
    <property type="entry name" value="QUERCETIN 2,3-DIOXYGENASE-RELATED"/>
    <property type="match status" value="1"/>
</dbReference>
<reference evidence="2 3" key="1">
    <citation type="submission" date="2017-12" db="EMBL/GenBank/DDBJ databases">
        <title>Anaerobic carbon monoxide metabolism by Pleomorphomonas carboxyditropha sp. nov., a new mesophilic hydrogenogenic carboxidotroph.</title>
        <authorList>
            <person name="Esquivel-Elizondo S."/>
            <person name="Krajmalnik-Brown R."/>
        </authorList>
    </citation>
    <scope>NUCLEOTIDE SEQUENCE [LARGE SCALE GENOMIC DNA]</scope>
    <source>
        <strain evidence="2 3">R5-392</strain>
    </source>
</reference>
<feature type="domain" description="Cupin type-2" evidence="1">
    <location>
        <begin position="31"/>
        <end position="99"/>
    </location>
</feature>
<keyword evidence="3" id="KW-1185">Reference proteome</keyword>
<dbReference type="Pfam" id="PF07883">
    <property type="entry name" value="Cupin_2"/>
    <property type="match status" value="1"/>
</dbReference>
<dbReference type="OrthoDB" id="5290459at2"/>
<gene>
    <name evidence="2" type="ORF">CXZ10_08350</name>
</gene>
<dbReference type="PANTHER" id="PTHR43346">
    <property type="entry name" value="LIGAND BINDING DOMAIN PROTEIN, PUTATIVE (AFU_ORTHOLOGUE AFUA_6G14370)-RELATED"/>
    <property type="match status" value="1"/>
</dbReference>
<dbReference type="Gene3D" id="2.60.120.10">
    <property type="entry name" value="Jelly Rolls"/>
    <property type="match status" value="1"/>
</dbReference>
<organism evidence="2 3">
    <name type="scientific">Pleomorphomonas diazotrophica</name>
    <dbReference type="NCBI Taxonomy" id="1166257"/>
    <lineage>
        <taxon>Bacteria</taxon>
        <taxon>Pseudomonadati</taxon>
        <taxon>Pseudomonadota</taxon>
        <taxon>Alphaproteobacteria</taxon>
        <taxon>Hyphomicrobiales</taxon>
        <taxon>Pleomorphomonadaceae</taxon>
        <taxon>Pleomorphomonas</taxon>
    </lineage>
</organism>
<dbReference type="Proteomes" id="UP000233491">
    <property type="component" value="Unassembled WGS sequence"/>
</dbReference>
<sequence length="117" mass="13352">MFKTKEDEHDYRFGDHGPKYLLRGPRIDIGVVTLQPGQHFNTHKHQHIEENFLTIAGEVHMYVDGELHVLGVGDFLRCEPGEGHHVVNRGDTPWKAVFVKAPYDPKDSVPIAWSPED</sequence>
<dbReference type="InterPro" id="IPR011051">
    <property type="entry name" value="RmlC_Cupin_sf"/>
</dbReference>
<evidence type="ECO:0000259" key="1">
    <source>
        <dbReference type="Pfam" id="PF07883"/>
    </source>
</evidence>
<evidence type="ECO:0000313" key="3">
    <source>
        <dbReference type="Proteomes" id="UP000233491"/>
    </source>
</evidence>
<dbReference type="InterPro" id="IPR013096">
    <property type="entry name" value="Cupin_2"/>
</dbReference>
<dbReference type="AlphaFoldDB" id="A0A1I4TE16"/>
<evidence type="ECO:0000313" key="2">
    <source>
        <dbReference type="EMBL" id="PKR89389.1"/>
    </source>
</evidence>
<dbReference type="RefSeq" id="WP_101288701.1">
    <property type="nucleotide sequence ID" value="NZ_FOUQ01000005.1"/>
</dbReference>
<protein>
    <submittedName>
        <fullName evidence="2">Cupin domain-containing protein</fullName>
    </submittedName>
</protein>
<dbReference type="EMBL" id="PJNW01000005">
    <property type="protein sequence ID" value="PKR89389.1"/>
    <property type="molecule type" value="Genomic_DNA"/>
</dbReference>
<accession>A0A1I4TE16</accession>